<proteinExistence type="predicted"/>
<name>Q0URC1_PHANO</name>
<protein>
    <recommendedName>
        <fullName evidence="3">Fungal-type protein kinase domain-containing protein</fullName>
    </recommendedName>
</protein>
<dbReference type="GeneID" id="5972967"/>
<sequence>MSKTIEYKSVLVCYDAEELIRIANTALQDPNIADSRLKDSTITSPGGPGGAFDGDSEGNIVKASLAYILLPIYEILNILYYGKFKMSTEFSHKLPVELLGDEVEDGEEKQPRESVLRTDEIFVVSQGQPDAGKTICVIEYKRRKLLRYKDWRKAMLPPDYTDKQYGRVMKDSQGKTRSALEQNALSCTKQVAAYASRTKCKHAAILNWDHALFFEFNKLVGALKNSAGEEANLIWATEDMEFKEKYVTHDFLRKVMLGWTLRAFKDRFGY</sequence>
<dbReference type="VEuPathDB" id="FungiDB:JI435_056930"/>
<dbReference type="AlphaFoldDB" id="Q0URC1"/>
<evidence type="ECO:0000313" key="1">
    <source>
        <dbReference type="EMBL" id="EAT86757.1"/>
    </source>
</evidence>
<accession>Q0URC1</accession>
<reference evidence="2" key="1">
    <citation type="journal article" date="2007" name="Plant Cell">
        <title>Dothideomycete-plant interactions illuminated by genome sequencing and EST analysis of the wheat pathogen Stagonospora nodorum.</title>
        <authorList>
            <person name="Hane J.K."/>
            <person name="Lowe R.G."/>
            <person name="Solomon P.S."/>
            <person name="Tan K.C."/>
            <person name="Schoch C.L."/>
            <person name="Spatafora J.W."/>
            <person name="Crous P.W."/>
            <person name="Kodira C."/>
            <person name="Birren B.W."/>
            <person name="Galagan J.E."/>
            <person name="Torriani S.F."/>
            <person name="McDonald B.A."/>
            <person name="Oliver R.P."/>
        </authorList>
    </citation>
    <scope>NUCLEOTIDE SEQUENCE [LARGE SCALE GENOMIC DNA]</scope>
    <source>
        <strain evidence="2">SN15 / ATCC MYA-4574 / FGSC 10173</strain>
    </source>
</reference>
<dbReference type="Proteomes" id="UP000001055">
    <property type="component" value="Unassembled WGS sequence"/>
</dbReference>
<gene>
    <name evidence="1" type="ORF">SNOG_05693</name>
</gene>
<dbReference type="KEGG" id="pno:SNOG_05693"/>
<dbReference type="RefSeq" id="XP_001796090.1">
    <property type="nucleotide sequence ID" value="XM_001796038.1"/>
</dbReference>
<dbReference type="InParanoid" id="Q0URC1"/>
<evidence type="ECO:0000313" key="2">
    <source>
        <dbReference type="Proteomes" id="UP000001055"/>
    </source>
</evidence>
<evidence type="ECO:0008006" key="3">
    <source>
        <dbReference type="Google" id="ProtNLM"/>
    </source>
</evidence>
<organism evidence="1 2">
    <name type="scientific">Phaeosphaeria nodorum (strain SN15 / ATCC MYA-4574 / FGSC 10173)</name>
    <name type="common">Glume blotch fungus</name>
    <name type="synonym">Parastagonospora nodorum</name>
    <dbReference type="NCBI Taxonomy" id="321614"/>
    <lineage>
        <taxon>Eukaryota</taxon>
        <taxon>Fungi</taxon>
        <taxon>Dikarya</taxon>
        <taxon>Ascomycota</taxon>
        <taxon>Pezizomycotina</taxon>
        <taxon>Dothideomycetes</taxon>
        <taxon>Pleosporomycetidae</taxon>
        <taxon>Pleosporales</taxon>
        <taxon>Pleosporineae</taxon>
        <taxon>Phaeosphaeriaceae</taxon>
        <taxon>Parastagonospora</taxon>
    </lineage>
</organism>
<dbReference type="EMBL" id="CH445332">
    <property type="protein sequence ID" value="EAT86757.1"/>
    <property type="molecule type" value="Genomic_DNA"/>
</dbReference>